<name>A0ABP8P297_9NOCA</name>
<dbReference type="Proteomes" id="UP001501183">
    <property type="component" value="Unassembled WGS sequence"/>
</dbReference>
<dbReference type="Pfam" id="PF00545">
    <property type="entry name" value="Ribonuclease"/>
    <property type="match status" value="1"/>
</dbReference>
<dbReference type="EMBL" id="BAABFB010000035">
    <property type="protein sequence ID" value="GAA4478440.1"/>
    <property type="molecule type" value="Genomic_DNA"/>
</dbReference>
<proteinExistence type="predicted"/>
<feature type="region of interest" description="Disordered" evidence="3">
    <location>
        <begin position="100"/>
        <end position="124"/>
    </location>
</feature>
<dbReference type="InterPro" id="IPR016191">
    <property type="entry name" value="Ribonuclease/ribotoxin"/>
</dbReference>
<evidence type="ECO:0000313" key="5">
    <source>
        <dbReference type="Proteomes" id="UP001501183"/>
    </source>
</evidence>
<dbReference type="InterPro" id="IPR000026">
    <property type="entry name" value="N1-like"/>
</dbReference>
<keyword evidence="5" id="KW-1185">Reference proteome</keyword>
<protein>
    <submittedName>
        <fullName evidence="4">Uncharacterized protein</fullName>
    </submittedName>
</protein>
<evidence type="ECO:0000256" key="3">
    <source>
        <dbReference type="SAM" id="MobiDB-lite"/>
    </source>
</evidence>
<comment type="caution">
    <text evidence="4">The sequence shown here is derived from an EMBL/GenBank/DDBJ whole genome shotgun (WGS) entry which is preliminary data.</text>
</comment>
<accession>A0ABP8P297</accession>
<organism evidence="4 5">
    <name type="scientific">Rhodococcus olei</name>
    <dbReference type="NCBI Taxonomy" id="2161675"/>
    <lineage>
        <taxon>Bacteria</taxon>
        <taxon>Bacillati</taxon>
        <taxon>Actinomycetota</taxon>
        <taxon>Actinomycetes</taxon>
        <taxon>Mycobacteriales</taxon>
        <taxon>Nocardiaceae</taxon>
        <taxon>Rhodococcus</taxon>
    </lineage>
</organism>
<dbReference type="RefSeq" id="WP_345344680.1">
    <property type="nucleotide sequence ID" value="NZ_BAABFB010000035.1"/>
</dbReference>
<feature type="region of interest" description="Disordered" evidence="3">
    <location>
        <begin position="31"/>
        <end position="82"/>
    </location>
</feature>
<evidence type="ECO:0000256" key="2">
    <source>
        <dbReference type="ARBA" id="ARBA00022801"/>
    </source>
</evidence>
<evidence type="ECO:0000313" key="4">
    <source>
        <dbReference type="EMBL" id="GAA4478440.1"/>
    </source>
</evidence>
<reference evidence="5" key="1">
    <citation type="journal article" date="2019" name="Int. J. Syst. Evol. Microbiol.">
        <title>The Global Catalogue of Microorganisms (GCM) 10K type strain sequencing project: providing services to taxonomists for standard genome sequencing and annotation.</title>
        <authorList>
            <consortium name="The Broad Institute Genomics Platform"/>
            <consortium name="The Broad Institute Genome Sequencing Center for Infectious Disease"/>
            <person name="Wu L."/>
            <person name="Ma J."/>
        </authorList>
    </citation>
    <scope>NUCLEOTIDE SEQUENCE [LARGE SCALE GENOMIC DNA]</scope>
    <source>
        <strain evidence="5">JCM 32206</strain>
    </source>
</reference>
<keyword evidence="1" id="KW-0540">Nuclease</keyword>
<dbReference type="SUPFAM" id="SSF53933">
    <property type="entry name" value="Microbial ribonucleases"/>
    <property type="match status" value="1"/>
</dbReference>
<sequence length="178" mass="18746">MTALGTRARVVLGVLVVVLLAVAGVLFADRDGGSGPDTTVAASTAPTRTSLASTTPDASTPPRTAAVDRTAAPPQTMGPRSVVPVPVSAAAWATLAEIDSGRWPGSANAPGTKGGDTWRNREGTLPRTDVAGARIDYREWDVNPKRRGETRDAERIVTGSDTSAWYTGDHYQSFVRMR</sequence>
<feature type="compositionally biased region" description="Polar residues" evidence="3">
    <location>
        <begin position="36"/>
        <end position="62"/>
    </location>
</feature>
<gene>
    <name evidence="4" type="ORF">GCM10023094_22090</name>
</gene>
<keyword evidence="2" id="KW-0378">Hydrolase</keyword>
<dbReference type="Gene3D" id="3.10.450.30">
    <property type="entry name" value="Microbial ribonucleases"/>
    <property type="match status" value="1"/>
</dbReference>
<evidence type="ECO:0000256" key="1">
    <source>
        <dbReference type="ARBA" id="ARBA00022722"/>
    </source>
</evidence>